<feature type="region of interest" description="Disordered" evidence="1">
    <location>
        <begin position="94"/>
        <end position="125"/>
    </location>
</feature>
<organism evidence="2 3">
    <name type="scientific">Sphingomonas psychrotolerans</name>
    <dbReference type="NCBI Taxonomy" id="1327635"/>
    <lineage>
        <taxon>Bacteria</taxon>
        <taxon>Pseudomonadati</taxon>
        <taxon>Pseudomonadota</taxon>
        <taxon>Alphaproteobacteria</taxon>
        <taxon>Sphingomonadales</taxon>
        <taxon>Sphingomonadaceae</taxon>
        <taxon>Sphingomonas</taxon>
    </lineage>
</organism>
<keyword evidence="3" id="KW-1185">Reference proteome</keyword>
<feature type="region of interest" description="Disordered" evidence="1">
    <location>
        <begin position="1"/>
        <end position="22"/>
    </location>
</feature>
<sequence length="125" mass="14218">MDEGADAEQPIGNQRERGIGLETIEVELEPGPREQRTHQCMVRQFIERRSREFHRTMRGAIEQFADDECALVKPSARNPARHILSLRNLHRGNLASNPGPSCADGPGCDQLPNWMRTPPRMRRPP</sequence>
<reference evidence="2 3" key="1">
    <citation type="submission" date="2017-11" db="EMBL/GenBank/DDBJ databases">
        <title>Complete genome sequence of Sphingomonas sp. Strain Cra20, a psychrotolerant potential plant growth promoting rhizobacteria.</title>
        <authorList>
            <person name="Luo Y."/>
        </authorList>
    </citation>
    <scope>NUCLEOTIDE SEQUENCE [LARGE SCALE GENOMIC DNA]</scope>
    <source>
        <strain evidence="2 3">Cra20</strain>
    </source>
</reference>
<gene>
    <name evidence="2" type="ORF">CVN68_16115</name>
</gene>
<accession>A0A2K8MHD9</accession>
<evidence type="ECO:0000313" key="2">
    <source>
        <dbReference type="EMBL" id="ATY33300.1"/>
    </source>
</evidence>
<name>A0A2K8MHD9_9SPHN</name>
<evidence type="ECO:0000313" key="3">
    <source>
        <dbReference type="Proteomes" id="UP000229081"/>
    </source>
</evidence>
<evidence type="ECO:0000256" key="1">
    <source>
        <dbReference type="SAM" id="MobiDB-lite"/>
    </source>
</evidence>
<dbReference type="AlphaFoldDB" id="A0A2K8MHD9"/>
<dbReference type="KEGG" id="sphc:CVN68_16115"/>
<protein>
    <submittedName>
        <fullName evidence="2">Uncharacterized protein</fullName>
    </submittedName>
</protein>
<dbReference type="EMBL" id="CP024923">
    <property type="protein sequence ID" value="ATY33300.1"/>
    <property type="molecule type" value="Genomic_DNA"/>
</dbReference>
<proteinExistence type="predicted"/>
<dbReference type="Proteomes" id="UP000229081">
    <property type="component" value="Chromosome"/>
</dbReference>